<gene>
    <name evidence="1" type="ORF">KC19_1G017000</name>
</gene>
<evidence type="ECO:0000313" key="2">
    <source>
        <dbReference type="Proteomes" id="UP000822688"/>
    </source>
</evidence>
<protein>
    <submittedName>
        <fullName evidence="1">Uncharacterized protein</fullName>
    </submittedName>
</protein>
<organism evidence="1 2">
    <name type="scientific">Ceratodon purpureus</name>
    <name type="common">Fire moss</name>
    <name type="synonym">Dicranum purpureum</name>
    <dbReference type="NCBI Taxonomy" id="3225"/>
    <lineage>
        <taxon>Eukaryota</taxon>
        <taxon>Viridiplantae</taxon>
        <taxon>Streptophyta</taxon>
        <taxon>Embryophyta</taxon>
        <taxon>Bryophyta</taxon>
        <taxon>Bryophytina</taxon>
        <taxon>Bryopsida</taxon>
        <taxon>Dicranidae</taxon>
        <taxon>Pseudoditrichales</taxon>
        <taxon>Ditrichaceae</taxon>
        <taxon>Ceratodon</taxon>
    </lineage>
</organism>
<accession>A0A8T0J082</accession>
<name>A0A8T0J082_CERPU</name>
<dbReference type="Proteomes" id="UP000822688">
    <property type="component" value="Chromosome 1"/>
</dbReference>
<dbReference type="EMBL" id="CM026421">
    <property type="protein sequence ID" value="KAG0589374.1"/>
    <property type="molecule type" value="Genomic_DNA"/>
</dbReference>
<dbReference type="AlphaFoldDB" id="A0A8T0J082"/>
<evidence type="ECO:0000313" key="1">
    <source>
        <dbReference type="EMBL" id="KAG0589374.1"/>
    </source>
</evidence>
<proteinExistence type="predicted"/>
<reference evidence="1" key="1">
    <citation type="submission" date="2020-06" db="EMBL/GenBank/DDBJ databases">
        <title>WGS assembly of Ceratodon purpureus strain R40.</title>
        <authorList>
            <person name="Carey S.B."/>
            <person name="Jenkins J."/>
            <person name="Shu S."/>
            <person name="Lovell J.T."/>
            <person name="Sreedasyam A."/>
            <person name="Maumus F."/>
            <person name="Tiley G.P."/>
            <person name="Fernandez-Pozo N."/>
            <person name="Barry K."/>
            <person name="Chen C."/>
            <person name="Wang M."/>
            <person name="Lipzen A."/>
            <person name="Daum C."/>
            <person name="Saski C.A."/>
            <person name="Payton A.C."/>
            <person name="Mcbreen J.C."/>
            <person name="Conrad R.E."/>
            <person name="Kollar L.M."/>
            <person name="Olsson S."/>
            <person name="Huttunen S."/>
            <person name="Landis J.B."/>
            <person name="Wickett N.J."/>
            <person name="Johnson M.G."/>
            <person name="Rensing S.A."/>
            <person name="Grimwood J."/>
            <person name="Schmutz J."/>
            <person name="Mcdaniel S.F."/>
        </authorList>
    </citation>
    <scope>NUCLEOTIDE SEQUENCE</scope>
    <source>
        <strain evidence="1">R40</strain>
    </source>
</reference>
<sequence length="112" mass="13084">MLGSPPIAAFECRGPLSRRDHQNFSIAKLLTINFRVLEILFMTEEYFTGLCIKSFWRDISLEFDILLNNFCGPQRNILLKNAMFTIRLYNIVNASRTLLHEIMFRITQAVKI</sequence>
<keyword evidence="2" id="KW-1185">Reference proteome</keyword>
<comment type="caution">
    <text evidence="1">The sequence shown here is derived from an EMBL/GenBank/DDBJ whole genome shotgun (WGS) entry which is preliminary data.</text>
</comment>